<comment type="caution">
    <text evidence="5">The sequence shown here is derived from an EMBL/GenBank/DDBJ whole genome shotgun (WGS) entry which is preliminary data.</text>
</comment>
<sequence length="251" mass="27328">MSSGFVSGGTNDQPIERDDGWLKAQQDLEAERRRKAEEGKQNDGKSLYEVLQANKAKKQEAFEESIKLKNQFRALDEDEAEFLDSVLESTRAKEAALKQETTQQLDAFRRQQDEAERVARLAGNNEGDTTAEEEHWVSAGRKRKKGKDKESLMGIKIRRKSSTGEKAAPEPGSKAHSGSPDDTHTQAANSTTPKATSQEPTAEVVAKTVSPRPKAEIDVAGSANGKGTQTQKLKATPVALGLGAYSSDEDD</sequence>
<dbReference type="Pfam" id="PF10187">
    <property type="entry name" value="FAM192A_Fyv6_N"/>
    <property type="match status" value="1"/>
</dbReference>
<dbReference type="AlphaFoldDB" id="A0A8H4IVI1"/>
<dbReference type="PANTHER" id="PTHR13495:SF0">
    <property type="entry name" value="PSME3-INTERACTING PROTEIN"/>
    <property type="match status" value="1"/>
</dbReference>
<accession>A0A8H4IVI1</accession>
<name>A0A8H4IVI1_9PEZI</name>
<evidence type="ECO:0000313" key="6">
    <source>
        <dbReference type="Proteomes" id="UP000572817"/>
    </source>
</evidence>
<organism evidence="5 6">
    <name type="scientific">Botryosphaeria dothidea</name>
    <dbReference type="NCBI Taxonomy" id="55169"/>
    <lineage>
        <taxon>Eukaryota</taxon>
        <taxon>Fungi</taxon>
        <taxon>Dikarya</taxon>
        <taxon>Ascomycota</taxon>
        <taxon>Pezizomycotina</taxon>
        <taxon>Dothideomycetes</taxon>
        <taxon>Dothideomycetes incertae sedis</taxon>
        <taxon>Botryosphaeriales</taxon>
        <taxon>Botryosphaeriaceae</taxon>
        <taxon>Botryosphaeria</taxon>
    </lineage>
</organism>
<gene>
    <name evidence="5" type="ORF">GTA08_BOTSDO05484</name>
</gene>
<evidence type="ECO:0000256" key="3">
    <source>
        <dbReference type="SAM" id="MobiDB-lite"/>
    </source>
</evidence>
<feature type="region of interest" description="Disordered" evidence="3">
    <location>
        <begin position="1"/>
        <end position="47"/>
    </location>
</feature>
<proteinExistence type="predicted"/>
<feature type="domain" description="FAM192A/Fyv6 N-terminal" evidence="4">
    <location>
        <begin position="5"/>
        <end position="109"/>
    </location>
</feature>
<dbReference type="Proteomes" id="UP000572817">
    <property type="component" value="Unassembled WGS sequence"/>
</dbReference>
<dbReference type="EMBL" id="WWBZ02000033">
    <property type="protein sequence ID" value="KAF4307088.1"/>
    <property type="molecule type" value="Genomic_DNA"/>
</dbReference>
<reference evidence="5" key="1">
    <citation type="submission" date="2020-04" db="EMBL/GenBank/DDBJ databases">
        <title>Genome Assembly and Annotation of Botryosphaeria dothidea sdau 11-99, a Latent Pathogen of Apple Fruit Ring Rot in China.</title>
        <authorList>
            <person name="Yu C."/>
            <person name="Diao Y."/>
            <person name="Lu Q."/>
            <person name="Zhao J."/>
            <person name="Cui S."/>
            <person name="Peng C."/>
            <person name="He B."/>
            <person name="Liu H."/>
        </authorList>
    </citation>
    <scope>NUCLEOTIDE SEQUENCE [LARGE SCALE GENOMIC DNA]</scope>
    <source>
        <strain evidence="5">Sdau11-99</strain>
    </source>
</reference>
<dbReference type="OrthoDB" id="75807at2759"/>
<feature type="compositionally biased region" description="Polar residues" evidence="3">
    <location>
        <begin position="185"/>
        <end position="200"/>
    </location>
</feature>
<keyword evidence="2" id="KW-0539">Nucleus</keyword>
<evidence type="ECO:0000259" key="4">
    <source>
        <dbReference type="Pfam" id="PF10187"/>
    </source>
</evidence>
<feature type="compositionally biased region" description="Basic and acidic residues" evidence="3">
    <location>
        <begin position="107"/>
        <end position="119"/>
    </location>
</feature>
<feature type="compositionally biased region" description="Basic and acidic residues" evidence="3">
    <location>
        <begin position="29"/>
        <end position="43"/>
    </location>
</feature>
<dbReference type="InterPro" id="IPR039845">
    <property type="entry name" value="FAM192A"/>
</dbReference>
<dbReference type="GO" id="GO:0005634">
    <property type="term" value="C:nucleus"/>
    <property type="evidence" value="ECO:0007669"/>
    <property type="project" value="UniProtKB-SubCell"/>
</dbReference>
<comment type="subcellular location">
    <subcellularLocation>
        <location evidence="1">Nucleus</location>
    </subcellularLocation>
</comment>
<protein>
    <submittedName>
        <fullName evidence="5">NEFA-interacting nuclear protein NIP30</fullName>
    </submittedName>
</protein>
<evidence type="ECO:0000256" key="1">
    <source>
        <dbReference type="ARBA" id="ARBA00004123"/>
    </source>
</evidence>
<feature type="compositionally biased region" description="Polar residues" evidence="3">
    <location>
        <begin position="1"/>
        <end position="13"/>
    </location>
</feature>
<feature type="region of interest" description="Disordered" evidence="3">
    <location>
        <begin position="95"/>
        <end position="233"/>
    </location>
</feature>
<evidence type="ECO:0000256" key="2">
    <source>
        <dbReference type="ARBA" id="ARBA00023242"/>
    </source>
</evidence>
<dbReference type="InterPro" id="IPR019331">
    <property type="entry name" value="FAM192A/Fyv6_N"/>
</dbReference>
<evidence type="ECO:0000313" key="5">
    <source>
        <dbReference type="EMBL" id="KAF4307088.1"/>
    </source>
</evidence>
<keyword evidence="6" id="KW-1185">Reference proteome</keyword>
<dbReference type="PANTHER" id="PTHR13495">
    <property type="entry name" value="NEFA-INTERACTING NUCLEAR PROTEIN NIP30"/>
    <property type="match status" value="1"/>
</dbReference>